<accession>A0A3E1RDC7</accession>
<dbReference type="AlphaFoldDB" id="A0A3E1RDC7"/>
<protein>
    <submittedName>
        <fullName evidence="2">Branched-chain amino acid transporter</fullName>
    </submittedName>
</protein>
<dbReference type="Proteomes" id="UP000260665">
    <property type="component" value="Unassembled WGS sequence"/>
</dbReference>
<keyword evidence="1" id="KW-0472">Membrane</keyword>
<keyword evidence="3" id="KW-1185">Reference proteome</keyword>
<dbReference type="Pfam" id="PF05437">
    <property type="entry name" value="AzlD"/>
    <property type="match status" value="1"/>
</dbReference>
<sequence>MLTIAALACMTVLARCFFFISSKPWVLPGWAQRGLQYAPIAALCAVIAPEIVMSQGQLIHTLQDARLYGLAAGVLYYFTRRGGGHSVLGTIVAGMALYLPLHIGLGW</sequence>
<name>A0A3E1RDC7_9BURK</name>
<keyword evidence="1" id="KW-0812">Transmembrane</keyword>
<comment type="caution">
    <text evidence="2">The sequence shown here is derived from an EMBL/GenBank/DDBJ whole genome shotgun (WGS) entry which is preliminary data.</text>
</comment>
<feature type="transmembrane region" description="Helical" evidence="1">
    <location>
        <begin position="86"/>
        <end position="105"/>
    </location>
</feature>
<dbReference type="InterPro" id="IPR008407">
    <property type="entry name" value="Brnchd-chn_aa_trnsp_AzlD"/>
</dbReference>
<dbReference type="OrthoDB" id="515103at2"/>
<evidence type="ECO:0000313" key="2">
    <source>
        <dbReference type="EMBL" id="RFO96610.1"/>
    </source>
</evidence>
<reference evidence="2 3" key="1">
    <citation type="submission" date="2018-05" db="EMBL/GenBank/DDBJ databases">
        <title>Rhodoferax soyangensis sp.nov., isolated from an oligotrophic freshwater lake.</title>
        <authorList>
            <person name="Park M."/>
        </authorList>
    </citation>
    <scope>NUCLEOTIDE SEQUENCE [LARGE SCALE GENOMIC DNA]</scope>
    <source>
        <strain evidence="2 3">IMCC26218</strain>
    </source>
</reference>
<keyword evidence="1" id="KW-1133">Transmembrane helix</keyword>
<proteinExistence type="predicted"/>
<evidence type="ECO:0000313" key="3">
    <source>
        <dbReference type="Proteomes" id="UP000260665"/>
    </source>
</evidence>
<organism evidence="2 3">
    <name type="scientific">Rhodoferax lacus</name>
    <dbReference type="NCBI Taxonomy" id="2184758"/>
    <lineage>
        <taxon>Bacteria</taxon>
        <taxon>Pseudomonadati</taxon>
        <taxon>Pseudomonadota</taxon>
        <taxon>Betaproteobacteria</taxon>
        <taxon>Burkholderiales</taxon>
        <taxon>Comamonadaceae</taxon>
        <taxon>Rhodoferax</taxon>
    </lineage>
</organism>
<gene>
    <name evidence="2" type="ORF">DIC66_13165</name>
</gene>
<evidence type="ECO:0000256" key="1">
    <source>
        <dbReference type="SAM" id="Phobius"/>
    </source>
</evidence>
<dbReference type="EMBL" id="QFZK01000007">
    <property type="protein sequence ID" value="RFO96610.1"/>
    <property type="molecule type" value="Genomic_DNA"/>
</dbReference>